<gene>
    <name evidence="1" type="ORF">BDV95DRAFT_598144</name>
</gene>
<keyword evidence="2" id="KW-1185">Reference proteome</keyword>
<evidence type="ECO:0000313" key="1">
    <source>
        <dbReference type="EMBL" id="KAF2867484.1"/>
    </source>
</evidence>
<dbReference type="EMBL" id="JAADJZ010000023">
    <property type="protein sequence ID" value="KAF2867484.1"/>
    <property type="molecule type" value="Genomic_DNA"/>
</dbReference>
<accession>A0A7C8MEG5</accession>
<reference evidence="1 2" key="1">
    <citation type="submission" date="2020-01" db="EMBL/GenBank/DDBJ databases">
        <authorList>
            <consortium name="DOE Joint Genome Institute"/>
            <person name="Haridas S."/>
            <person name="Albert R."/>
            <person name="Binder M."/>
            <person name="Bloem J."/>
            <person name="Labutti K."/>
            <person name="Salamov A."/>
            <person name="Andreopoulos B."/>
            <person name="Baker S.E."/>
            <person name="Barry K."/>
            <person name="Bills G."/>
            <person name="Bluhm B.H."/>
            <person name="Cannon C."/>
            <person name="Castanera R."/>
            <person name="Culley D.E."/>
            <person name="Daum C."/>
            <person name="Ezra D."/>
            <person name="Gonzalez J.B."/>
            <person name="Henrissat B."/>
            <person name="Kuo A."/>
            <person name="Liang C."/>
            <person name="Lipzen A."/>
            <person name="Lutzoni F."/>
            <person name="Magnuson J."/>
            <person name="Mondo S."/>
            <person name="Nolan M."/>
            <person name="Ohm R."/>
            <person name="Pangilinan J."/>
            <person name="Park H.-J.H."/>
            <person name="Ramirez L."/>
            <person name="Alfaro M."/>
            <person name="Sun H."/>
            <person name="Tritt A."/>
            <person name="Yoshinaga Y."/>
            <person name="Zwiers L.-H.L."/>
            <person name="Turgeon B.G."/>
            <person name="Goodwin S.B."/>
            <person name="Spatafora J.W."/>
            <person name="Crous P.W."/>
            <person name="Grigoriev I.V."/>
        </authorList>
    </citation>
    <scope>NUCLEOTIDE SEQUENCE [LARGE SCALE GENOMIC DNA]</scope>
    <source>
        <strain evidence="1 2">CBS 611.86</strain>
    </source>
</reference>
<name>A0A7C8MEG5_9PLEO</name>
<dbReference type="AlphaFoldDB" id="A0A7C8MEG5"/>
<proteinExistence type="predicted"/>
<evidence type="ECO:0000313" key="2">
    <source>
        <dbReference type="Proteomes" id="UP000481861"/>
    </source>
</evidence>
<protein>
    <submittedName>
        <fullName evidence="1">Uncharacterized protein</fullName>
    </submittedName>
</protein>
<organism evidence="1 2">
    <name type="scientific">Massariosphaeria phaeospora</name>
    <dbReference type="NCBI Taxonomy" id="100035"/>
    <lineage>
        <taxon>Eukaryota</taxon>
        <taxon>Fungi</taxon>
        <taxon>Dikarya</taxon>
        <taxon>Ascomycota</taxon>
        <taxon>Pezizomycotina</taxon>
        <taxon>Dothideomycetes</taxon>
        <taxon>Pleosporomycetidae</taxon>
        <taxon>Pleosporales</taxon>
        <taxon>Pleosporales incertae sedis</taxon>
        <taxon>Massariosphaeria</taxon>
    </lineage>
</organism>
<sequence>MNDNTRPPDLEVVSQQLNQLTVGPDTHDHEQDEATLQPLQMTLPFLSLPSEIRIVIYKHCSPLSSRPFHAHRGLYLSCQQVKAEFEHEYLNVINESLETTIQAAWSPISNNEEIFIHRDPIKQMSDLRNLDVRIELPNNPKQKGIRVYDMQLFVNFLKCSLACTTLSFHRPPLSVLDTLGQYRVLKEMAQKDSTLPNQQLPRGRLYSDLACDDGSPLGGRNALLSRRRC</sequence>
<dbReference type="OrthoDB" id="3801366at2759"/>
<dbReference type="Proteomes" id="UP000481861">
    <property type="component" value="Unassembled WGS sequence"/>
</dbReference>
<comment type="caution">
    <text evidence="1">The sequence shown here is derived from an EMBL/GenBank/DDBJ whole genome shotgun (WGS) entry which is preliminary data.</text>
</comment>